<dbReference type="InterPro" id="IPR036485">
    <property type="entry name" value="Glu_synth_asu_C_sf"/>
</dbReference>
<sequence>MKTILLSIKDSDAATVDASTLRLDELAKKTIDEIARQTIRSADGDLELGDVFRVERSSNDSAEPSLIVRGDCRAVHKLGHQHRLGHIRVEGNIGDCCGSCMTGGTITVNGNAADYLAAPTGTRNVGMNGGLLVVTGNVGDHAGHRMRRGEIRINGNAGNSIAAWQIAGTILVSGTVGEHPAYGMRRGTLVLRTPVQLPANRFSVPLPLDSPFQHLMLNRPGLRPNLASLSPTNARLTWWVSRGDRAINGIGEVWHVRD</sequence>
<dbReference type="SUPFAM" id="SSF69336">
    <property type="entry name" value="Alpha subunit of glutamate synthase, C-terminal domain"/>
    <property type="match status" value="1"/>
</dbReference>
<keyword evidence="1" id="KW-0560">Oxidoreductase</keyword>
<dbReference type="PANTHER" id="PTHR39673:SF5">
    <property type="entry name" value="TUNGSTEN-CONTAINING FORMYLMETHANOFURAN DEHYDROGENASE 2 SUBUNIT C"/>
    <property type="match status" value="1"/>
</dbReference>
<proteinExistence type="predicted"/>
<dbReference type="InterPro" id="IPR017550">
    <property type="entry name" value="Formylmethanofuran_DH_suC"/>
</dbReference>
<dbReference type="EMBL" id="JAMQBK010000060">
    <property type="protein sequence ID" value="MCM2373248.1"/>
    <property type="molecule type" value="Genomic_DNA"/>
</dbReference>
<protein>
    <submittedName>
        <fullName evidence="1">Formylmethanofuran dehydrogenase subunit C</fullName>
        <ecNumber evidence="1">1.2.7.12</ecNumber>
    </submittedName>
</protein>
<dbReference type="PANTHER" id="PTHR39673">
    <property type="entry name" value="TUNGSTEN FORMYLMETHANOFURAN DEHYDROGENASE, SUBUNIT C (FWDC)"/>
    <property type="match status" value="1"/>
</dbReference>
<evidence type="ECO:0000313" key="1">
    <source>
        <dbReference type="EMBL" id="MCM2373248.1"/>
    </source>
</evidence>
<accession>A0ABT0U8N2</accession>
<dbReference type="RefSeq" id="WP_250930954.1">
    <property type="nucleotide sequence ID" value="NZ_JAMQBK010000060.1"/>
</dbReference>
<name>A0ABT0U8N2_9BACT</name>
<keyword evidence="2" id="KW-1185">Reference proteome</keyword>
<dbReference type="Gene3D" id="2.160.20.60">
    <property type="entry name" value="Glutamate synthase, alpha subunit, C-terminal domain"/>
    <property type="match status" value="1"/>
</dbReference>
<dbReference type="Proteomes" id="UP001202961">
    <property type="component" value="Unassembled WGS sequence"/>
</dbReference>
<dbReference type="GO" id="GO:0018493">
    <property type="term" value="F:formylmethanofuran dehydrogenase activity"/>
    <property type="evidence" value="ECO:0007669"/>
    <property type="project" value="UniProtKB-EC"/>
</dbReference>
<dbReference type="NCBIfam" id="TIGR03122">
    <property type="entry name" value="one_C_dehyd_C"/>
    <property type="match status" value="1"/>
</dbReference>
<organism evidence="1 2">
    <name type="scientific">Aporhodopirellula aestuarii</name>
    <dbReference type="NCBI Taxonomy" id="2950107"/>
    <lineage>
        <taxon>Bacteria</taxon>
        <taxon>Pseudomonadati</taxon>
        <taxon>Planctomycetota</taxon>
        <taxon>Planctomycetia</taxon>
        <taxon>Pirellulales</taxon>
        <taxon>Pirellulaceae</taxon>
        <taxon>Aporhodopirellula</taxon>
    </lineage>
</organism>
<comment type="caution">
    <text evidence="1">The sequence shown here is derived from an EMBL/GenBank/DDBJ whole genome shotgun (WGS) entry which is preliminary data.</text>
</comment>
<dbReference type="EC" id="1.2.7.12" evidence="1"/>
<gene>
    <name evidence="1" type="ORF">NB063_21765</name>
</gene>
<evidence type="ECO:0000313" key="2">
    <source>
        <dbReference type="Proteomes" id="UP001202961"/>
    </source>
</evidence>
<reference evidence="1 2" key="1">
    <citation type="journal article" date="2022" name="Syst. Appl. Microbiol.">
        <title>Rhodopirellula aestuarii sp. nov., a novel member of the genus Rhodopirellula isolated from brackish sediments collected in the Tagus River estuary, Portugal.</title>
        <authorList>
            <person name="Vitorino I.R."/>
            <person name="Klimek D."/>
            <person name="Calusinska M."/>
            <person name="Lobo-da-Cunha A."/>
            <person name="Vasconcelos V."/>
            <person name="Lage O.M."/>
        </authorList>
    </citation>
    <scope>NUCLEOTIDE SEQUENCE [LARGE SCALE GENOMIC DNA]</scope>
    <source>
        <strain evidence="1 2">ICT_H3.1</strain>
    </source>
</reference>